<proteinExistence type="predicted"/>
<gene>
    <name evidence="2" type="ORF">OJ997_02950</name>
</gene>
<reference evidence="2" key="1">
    <citation type="submission" date="2022-10" db="EMBL/GenBank/DDBJ databases">
        <title>The WGS of Solirubrobacter phytolaccae KCTC 29190.</title>
        <authorList>
            <person name="Jiang Z."/>
        </authorList>
    </citation>
    <scope>NUCLEOTIDE SEQUENCE</scope>
    <source>
        <strain evidence="2">KCTC 29190</strain>
    </source>
</reference>
<organism evidence="2 3">
    <name type="scientific">Solirubrobacter phytolaccae</name>
    <dbReference type="NCBI Taxonomy" id="1404360"/>
    <lineage>
        <taxon>Bacteria</taxon>
        <taxon>Bacillati</taxon>
        <taxon>Actinomycetota</taxon>
        <taxon>Thermoleophilia</taxon>
        <taxon>Solirubrobacterales</taxon>
        <taxon>Solirubrobacteraceae</taxon>
        <taxon>Solirubrobacter</taxon>
    </lineage>
</organism>
<evidence type="ECO:0000313" key="2">
    <source>
        <dbReference type="EMBL" id="MDA0179242.1"/>
    </source>
</evidence>
<keyword evidence="3" id="KW-1185">Reference proteome</keyword>
<protein>
    <submittedName>
        <fullName evidence="2">Uncharacterized protein</fullName>
    </submittedName>
</protein>
<feature type="region of interest" description="Disordered" evidence="1">
    <location>
        <begin position="1"/>
        <end position="21"/>
    </location>
</feature>
<dbReference type="AlphaFoldDB" id="A0A9X3N6J2"/>
<evidence type="ECO:0000256" key="1">
    <source>
        <dbReference type="SAM" id="MobiDB-lite"/>
    </source>
</evidence>
<evidence type="ECO:0000313" key="3">
    <source>
        <dbReference type="Proteomes" id="UP001147653"/>
    </source>
</evidence>
<comment type="caution">
    <text evidence="2">The sequence shown here is derived from an EMBL/GenBank/DDBJ whole genome shotgun (WGS) entry which is preliminary data.</text>
</comment>
<dbReference type="Proteomes" id="UP001147653">
    <property type="component" value="Unassembled WGS sequence"/>
</dbReference>
<dbReference type="EMBL" id="JAPDDP010000004">
    <property type="protein sequence ID" value="MDA0179242.1"/>
    <property type="molecule type" value="Genomic_DNA"/>
</dbReference>
<sequence>MSQSQPHYRTPKTRRTSVTTAVGIAAERRTIAARERDVVKAREAAQRLASAVSR</sequence>
<accession>A0A9X3N6J2</accession>
<name>A0A9X3N6J2_9ACTN</name>
<dbReference type="RefSeq" id="WP_270023509.1">
    <property type="nucleotide sequence ID" value="NZ_JAPDDP010000004.1"/>
</dbReference>